<dbReference type="AlphaFoldDB" id="J0WVG8"/>
<dbReference type="Gene3D" id="3.40.630.30">
    <property type="match status" value="1"/>
</dbReference>
<dbReference type="InterPro" id="IPR016181">
    <property type="entry name" value="Acyl_CoA_acyltransferase"/>
</dbReference>
<proteinExistence type="predicted"/>
<keyword evidence="3" id="KW-1185">Reference proteome</keyword>
<keyword evidence="1" id="KW-0472">Membrane</keyword>
<dbReference type="KEGG" id="adl:AURDEDRAFT_173825"/>
<evidence type="ECO:0000313" key="2">
    <source>
        <dbReference type="EMBL" id="EJD37067.1"/>
    </source>
</evidence>
<evidence type="ECO:0000256" key="1">
    <source>
        <dbReference type="SAM" id="Phobius"/>
    </source>
</evidence>
<reference evidence="3" key="1">
    <citation type="journal article" date="2012" name="Science">
        <title>The Paleozoic origin of enzymatic lignin decomposition reconstructed from 31 fungal genomes.</title>
        <authorList>
            <person name="Floudas D."/>
            <person name="Binder M."/>
            <person name="Riley R."/>
            <person name="Barry K."/>
            <person name="Blanchette R.A."/>
            <person name="Henrissat B."/>
            <person name="Martinez A.T."/>
            <person name="Otillar R."/>
            <person name="Spatafora J.W."/>
            <person name="Yadav J.S."/>
            <person name="Aerts A."/>
            <person name="Benoit I."/>
            <person name="Boyd A."/>
            <person name="Carlson A."/>
            <person name="Copeland A."/>
            <person name="Coutinho P.M."/>
            <person name="de Vries R.P."/>
            <person name="Ferreira P."/>
            <person name="Findley K."/>
            <person name="Foster B."/>
            <person name="Gaskell J."/>
            <person name="Glotzer D."/>
            <person name="Gorecki P."/>
            <person name="Heitman J."/>
            <person name="Hesse C."/>
            <person name="Hori C."/>
            <person name="Igarashi K."/>
            <person name="Jurgens J.A."/>
            <person name="Kallen N."/>
            <person name="Kersten P."/>
            <person name="Kohler A."/>
            <person name="Kuees U."/>
            <person name="Kumar T.K.A."/>
            <person name="Kuo A."/>
            <person name="LaButti K."/>
            <person name="Larrondo L.F."/>
            <person name="Lindquist E."/>
            <person name="Ling A."/>
            <person name="Lombard V."/>
            <person name="Lucas S."/>
            <person name="Lundell T."/>
            <person name="Martin R."/>
            <person name="McLaughlin D.J."/>
            <person name="Morgenstern I."/>
            <person name="Morin E."/>
            <person name="Murat C."/>
            <person name="Nagy L.G."/>
            <person name="Nolan M."/>
            <person name="Ohm R.A."/>
            <person name="Patyshakuliyeva A."/>
            <person name="Rokas A."/>
            <person name="Ruiz-Duenas F.J."/>
            <person name="Sabat G."/>
            <person name="Salamov A."/>
            <person name="Samejima M."/>
            <person name="Schmutz J."/>
            <person name="Slot J.C."/>
            <person name="St John F."/>
            <person name="Stenlid J."/>
            <person name="Sun H."/>
            <person name="Sun S."/>
            <person name="Syed K."/>
            <person name="Tsang A."/>
            <person name="Wiebenga A."/>
            <person name="Young D."/>
            <person name="Pisabarro A."/>
            <person name="Eastwood D.C."/>
            <person name="Martin F."/>
            <person name="Cullen D."/>
            <person name="Grigoriev I.V."/>
            <person name="Hibbett D.S."/>
        </authorList>
    </citation>
    <scope>NUCLEOTIDE SEQUENCE [LARGE SCALE GENOMIC DNA]</scope>
    <source>
        <strain evidence="3">TFB10046</strain>
    </source>
</reference>
<sequence length="137" mass="14746">MSSYEQVRVMKEMPHFGLHILATHPSFQWKPAGSALLRRMTALADGKKLPFYAYGALGGVPVYEKLGWVAADSKLWLPQTEGHADDFELIMFNMRFIAVAFLALASLVAAAPPNTGDAIAQDPPAGCAQLPSGTVVC</sequence>
<dbReference type="InParanoid" id="J0WVG8"/>
<keyword evidence="1" id="KW-0812">Transmembrane</keyword>
<gene>
    <name evidence="2" type="ORF">AURDEDRAFT_173825</name>
</gene>
<protein>
    <recommendedName>
        <fullName evidence="4">N-acetyltransferase domain-containing protein</fullName>
    </recommendedName>
</protein>
<dbReference type="Proteomes" id="UP000006514">
    <property type="component" value="Unassembled WGS sequence"/>
</dbReference>
<evidence type="ECO:0008006" key="4">
    <source>
        <dbReference type="Google" id="ProtNLM"/>
    </source>
</evidence>
<evidence type="ECO:0000313" key="3">
    <source>
        <dbReference type="Proteomes" id="UP000006514"/>
    </source>
</evidence>
<feature type="transmembrane region" description="Helical" evidence="1">
    <location>
        <begin position="92"/>
        <end position="111"/>
    </location>
</feature>
<accession>J0WVG8</accession>
<name>J0WVG8_AURST</name>
<keyword evidence="1" id="KW-1133">Transmembrane helix</keyword>
<dbReference type="SUPFAM" id="SSF55729">
    <property type="entry name" value="Acyl-CoA N-acyltransferases (Nat)"/>
    <property type="match status" value="1"/>
</dbReference>
<dbReference type="EMBL" id="JH687847">
    <property type="protein sequence ID" value="EJD37067.1"/>
    <property type="molecule type" value="Genomic_DNA"/>
</dbReference>
<dbReference type="OrthoDB" id="2744543at2759"/>
<organism evidence="2 3">
    <name type="scientific">Auricularia subglabra (strain TFB-10046 / SS5)</name>
    <name type="common">White-rot fungus</name>
    <name type="synonym">Auricularia delicata (strain TFB10046)</name>
    <dbReference type="NCBI Taxonomy" id="717982"/>
    <lineage>
        <taxon>Eukaryota</taxon>
        <taxon>Fungi</taxon>
        <taxon>Dikarya</taxon>
        <taxon>Basidiomycota</taxon>
        <taxon>Agaricomycotina</taxon>
        <taxon>Agaricomycetes</taxon>
        <taxon>Auriculariales</taxon>
        <taxon>Auriculariaceae</taxon>
        <taxon>Auricularia</taxon>
    </lineage>
</organism>